<name>A0A9D1DDU9_9FIRM</name>
<reference evidence="9" key="2">
    <citation type="journal article" date="2021" name="PeerJ">
        <title>Extensive microbial diversity within the chicken gut microbiome revealed by metagenomics and culture.</title>
        <authorList>
            <person name="Gilroy R."/>
            <person name="Ravi A."/>
            <person name="Getino M."/>
            <person name="Pursley I."/>
            <person name="Horton D.L."/>
            <person name="Alikhan N.F."/>
            <person name="Baker D."/>
            <person name="Gharbi K."/>
            <person name="Hall N."/>
            <person name="Watson M."/>
            <person name="Adriaenssens E.M."/>
            <person name="Foster-Nyarko E."/>
            <person name="Jarju S."/>
            <person name="Secka A."/>
            <person name="Antonio M."/>
            <person name="Oren A."/>
            <person name="Chaudhuri R.R."/>
            <person name="La Ragione R."/>
            <person name="Hildebrand F."/>
            <person name="Pallen M.J."/>
        </authorList>
    </citation>
    <scope>NUCLEOTIDE SEQUENCE</scope>
    <source>
        <strain evidence="9">CHK184-25365</strain>
    </source>
</reference>
<evidence type="ECO:0000256" key="1">
    <source>
        <dbReference type="ARBA" id="ARBA00004651"/>
    </source>
</evidence>
<proteinExistence type="predicted"/>
<feature type="transmembrane region" description="Helical" evidence="7">
    <location>
        <begin position="96"/>
        <end position="125"/>
    </location>
</feature>
<comment type="subcellular location">
    <subcellularLocation>
        <location evidence="1">Cell membrane</location>
        <topology evidence="1">Multi-pass membrane protein</topology>
    </subcellularLocation>
</comment>
<organism evidence="9 10">
    <name type="scientific">Candidatus Egerieicola pullicola</name>
    <dbReference type="NCBI Taxonomy" id="2840775"/>
    <lineage>
        <taxon>Bacteria</taxon>
        <taxon>Bacillati</taxon>
        <taxon>Bacillota</taxon>
        <taxon>Clostridia</taxon>
        <taxon>Eubacteriales</taxon>
        <taxon>Oscillospiraceae</taxon>
        <taxon>Oscillospiraceae incertae sedis</taxon>
        <taxon>Candidatus Egerieicola</taxon>
    </lineage>
</organism>
<keyword evidence="2" id="KW-0813">Transport</keyword>
<protein>
    <submittedName>
        <fullName evidence="9">Citrate transporter</fullName>
    </submittedName>
</protein>
<evidence type="ECO:0000256" key="4">
    <source>
        <dbReference type="ARBA" id="ARBA00022692"/>
    </source>
</evidence>
<dbReference type="PANTHER" id="PTHR43302">
    <property type="entry name" value="TRANSPORTER ARSB-RELATED"/>
    <property type="match status" value="1"/>
</dbReference>
<dbReference type="EMBL" id="DVGY01000085">
    <property type="protein sequence ID" value="HIR40935.1"/>
    <property type="molecule type" value="Genomic_DNA"/>
</dbReference>
<feature type="transmembrane region" description="Helical" evidence="7">
    <location>
        <begin position="218"/>
        <end position="251"/>
    </location>
</feature>
<dbReference type="PANTHER" id="PTHR43302:SF5">
    <property type="entry name" value="TRANSPORTER ARSB-RELATED"/>
    <property type="match status" value="1"/>
</dbReference>
<dbReference type="Proteomes" id="UP000886749">
    <property type="component" value="Unassembled WGS sequence"/>
</dbReference>
<dbReference type="AlphaFoldDB" id="A0A9D1DDU9"/>
<evidence type="ECO:0000256" key="3">
    <source>
        <dbReference type="ARBA" id="ARBA00022475"/>
    </source>
</evidence>
<dbReference type="GO" id="GO:0055085">
    <property type="term" value="P:transmembrane transport"/>
    <property type="evidence" value="ECO:0007669"/>
    <property type="project" value="InterPro"/>
</dbReference>
<dbReference type="Pfam" id="PF03600">
    <property type="entry name" value="CitMHS"/>
    <property type="match status" value="1"/>
</dbReference>
<feature type="transmembrane region" description="Helical" evidence="7">
    <location>
        <begin position="177"/>
        <end position="198"/>
    </location>
</feature>
<feature type="transmembrane region" description="Helical" evidence="7">
    <location>
        <begin position="31"/>
        <end position="50"/>
    </location>
</feature>
<feature type="domain" description="Citrate transporter-like" evidence="8">
    <location>
        <begin position="35"/>
        <end position="317"/>
    </location>
</feature>
<evidence type="ECO:0000256" key="6">
    <source>
        <dbReference type="ARBA" id="ARBA00023136"/>
    </source>
</evidence>
<keyword evidence="5 7" id="KW-1133">Transmembrane helix</keyword>
<keyword evidence="6 7" id="KW-0472">Membrane</keyword>
<dbReference type="GO" id="GO:0005886">
    <property type="term" value="C:plasma membrane"/>
    <property type="evidence" value="ECO:0007669"/>
    <property type="project" value="UniProtKB-SubCell"/>
</dbReference>
<evidence type="ECO:0000256" key="2">
    <source>
        <dbReference type="ARBA" id="ARBA00022448"/>
    </source>
</evidence>
<feature type="transmembrane region" description="Helical" evidence="7">
    <location>
        <begin position="62"/>
        <end position="84"/>
    </location>
</feature>
<evidence type="ECO:0000313" key="9">
    <source>
        <dbReference type="EMBL" id="HIR40935.1"/>
    </source>
</evidence>
<dbReference type="InterPro" id="IPR004680">
    <property type="entry name" value="Cit_transptr-like_dom"/>
</dbReference>
<gene>
    <name evidence="9" type="ORF">IAB36_03805</name>
</gene>
<feature type="transmembrane region" description="Helical" evidence="7">
    <location>
        <begin position="363"/>
        <end position="385"/>
    </location>
</feature>
<keyword evidence="4 7" id="KW-0812">Transmembrane</keyword>
<sequence>MFFRRINQGNGDAFVTGLLNKLLGFLKGETVLCAAVVLAVISVFLVPPSWDYVGYIDWDTLALLFSLMAVMKGFQQAGVFVSLGSRLLGRVSTTRTMLLVLVFLPFVLSMVMTNDVSLITFVPFGMVVLKMAGQESLMIPMVVLQTVAANLGSMLTPMGNPQNLYLYAQSGMGFFQFCQLMLPYVLLSGICLAAMILFCRSQPVQVASLEHKVQNPKEVIWCCVGFVLCLLGLFNLIPPLAIAAVTAVFLLIFNRPLLAKVDYSLLLTFIAFFVFIGNVGAMEGFQSFLTSILSGYEEIVSVLASQIISNVPAALLLSGFSQQWSGLIVGCNLGGLGTLIASMASLISYKQVAREYPEKKGKYFLWFTLCNVGMLAILLLESWLLGQF</sequence>
<evidence type="ECO:0000313" key="10">
    <source>
        <dbReference type="Proteomes" id="UP000886749"/>
    </source>
</evidence>
<feature type="transmembrane region" description="Helical" evidence="7">
    <location>
        <begin position="324"/>
        <end position="342"/>
    </location>
</feature>
<evidence type="ECO:0000259" key="8">
    <source>
        <dbReference type="Pfam" id="PF03600"/>
    </source>
</evidence>
<reference evidence="9" key="1">
    <citation type="submission" date="2020-10" db="EMBL/GenBank/DDBJ databases">
        <authorList>
            <person name="Gilroy R."/>
        </authorList>
    </citation>
    <scope>NUCLEOTIDE SEQUENCE</scope>
    <source>
        <strain evidence="9">CHK184-25365</strain>
    </source>
</reference>
<feature type="transmembrane region" description="Helical" evidence="7">
    <location>
        <begin position="137"/>
        <end position="156"/>
    </location>
</feature>
<comment type="caution">
    <text evidence="9">The sequence shown here is derived from an EMBL/GenBank/DDBJ whole genome shotgun (WGS) entry which is preliminary data.</text>
</comment>
<evidence type="ECO:0000256" key="5">
    <source>
        <dbReference type="ARBA" id="ARBA00022989"/>
    </source>
</evidence>
<accession>A0A9D1DDU9</accession>
<feature type="transmembrane region" description="Helical" evidence="7">
    <location>
        <begin position="263"/>
        <end position="281"/>
    </location>
</feature>
<evidence type="ECO:0000256" key="7">
    <source>
        <dbReference type="SAM" id="Phobius"/>
    </source>
</evidence>
<keyword evidence="3" id="KW-1003">Cell membrane</keyword>